<dbReference type="Proteomes" id="UP000001784">
    <property type="component" value="Chromosome"/>
</dbReference>
<keyword evidence="2" id="KW-1185">Reference proteome</keyword>
<accession>A0LQR0</accession>
<dbReference type="AlphaFoldDB" id="A0LQR0"/>
<gene>
    <name evidence="1" type="ordered locus">Sfum_4097</name>
</gene>
<dbReference type="EMBL" id="CP000478">
    <property type="protein sequence ID" value="ABK19762.1"/>
    <property type="molecule type" value="Genomic_DNA"/>
</dbReference>
<sequence length="95" mass="10710">MWQPRAYARGQLGLGIRMHGHGAPAPQESREIGFPGRTPCNYKVRPLRKSTAGSGKDFRNGTQGCICLELGIKRDYRYAEACDRVFAWNDVKRGR</sequence>
<proteinExistence type="predicted"/>
<evidence type="ECO:0000313" key="2">
    <source>
        <dbReference type="Proteomes" id="UP000001784"/>
    </source>
</evidence>
<dbReference type="HOGENOM" id="CLU_2371742_0_0_7"/>
<dbReference type="STRING" id="335543.Sfum_4097"/>
<dbReference type="InParanoid" id="A0LQR0"/>
<dbReference type="KEGG" id="sfu:Sfum_4097"/>
<evidence type="ECO:0000313" key="1">
    <source>
        <dbReference type="EMBL" id="ABK19762.1"/>
    </source>
</evidence>
<reference evidence="1 2" key="1">
    <citation type="submission" date="2006-10" db="EMBL/GenBank/DDBJ databases">
        <title>Complete sequence of Syntrophobacter fumaroxidans MPOB.</title>
        <authorList>
            <consortium name="US DOE Joint Genome Institute"/>
            <person name="Copeland A."/>
            <person name="Lucas S."/>
            <person name="Lapidus A."/>
            <person name="Barry K."/>
            <person name="Detter J.C."/>
            <person name="Glavina del Rio T."/>
            <person name="Hammon N."/>
            <person name="Israni S."/>
            <person name="Pitluck S."/>
            <person name="Goltsman E.G."/>
            <person name="Martinez M."/>
            <person name="Schmutz J."/>
            <person name="Larimer F."/>
            <person name="Land M."/>
            <person name="Hauser L."/>
            <person name="Kyrpides N."/>
            <person name="Kim E."/>
            <person name="Boone D.R."/>
            <person name="Brockman F."/>
            <person name="Culley D."/>
            <person name="Ferry J."/>
            <person name="Gunsalus R."/>
            <person name="McInerney M.J."/>
            <person name="Morrison M."/>
            <person name="Plugge C."/>
            <person name="Rohlin L."/>
            <person name="Scholten J."/>
            <person name="Sieber J."/>
            <person name="Stams A.J.M."/>
            <person name="Worm P."/>
            <person name="Henstra A.M."/>
            <person name="Richardson P."/>
        </authorList>
    </citation>
    <scope>NUCLEOTIDE SEQUENCE [LARGE SCALE GENOMIC DNA]</scope>
    <source>
        <strain evidence="2">DSM 10017 / MPOB</strain>
    </source>
</reference>
<organism evidence="1 2">
    <name type="scientific">Syntrophobacter fumaroxidans (strain DSM 10017 / MPOB)</name>
    <dbReference type="NCBI Taxonomy" id="335543"/>
    <lineage>
        <taxon>Bacteria</taxon>
        <taxon>Pseudomonadati</taxon>
        <taxon>Thermodesulfobacteriota</taxon>
        <taxon>Syntrophobacteria</taxon>
        <taxon>Syntrophobacterales</taxon>
        <taxon>Syntrophobacteraceae</taxon>
        <taxon>Syntrophobacter</taxon>
    </lineage>
</organism>
<protein>
    <submittedName>
        <fullName evidence="1">Uncharacterized protein</fullName>
    </submittedName>
</protein>
<name>A0LQR0_SYNFM</name>